<dbReference type="InterPro" id="IPR016098">
    <property type="entry name" value="CAP/MinC_C"/>
</dbReference>
<dbReference type="AlphaFoldDB" id="A0A0N4ZF63"/>
<dbReference type="GO" id="GO:1990075">
    <property type="term" value="C:periciliary membrane compartment"/>
    <property type="evidence" value="ECO:0007669"/>
    <property type="project" value="TreeGrafter"/>
</dbReference>
<dbReference type="PANTHER" id="PTHR15440:SF0">
    <property type="entry name" value="PROTEIN XRP2"/>
    <property type="match status" value="1"/>
</dbReference>
<keyword evidence="4" id="KW-1185">Reference proteome</keyword>
<dbReference type="InterPro" id="IPR039093">
    <property type="entry name" value="XRP2"/>
</dbReference>
<dbReference type="PANTHER" id="PTHR15440">
    <property type="entry name" value="XRP2 PROTEIN"/>
    <property type="match status" value="1"/>
</dbReference>
<accession>A0A0N4ZF63</accession>
<dbReference type="STRING" id="131310.A0A0N4ZF63"/>
<dbReference type="GO" id="GO:0006892">
    <property type="term" value="P:post-Golgi vesicle-mediated transport"/>
    <property type="evidence" value="ECO:0007669"/>
    <property type="project" value="TreeGrafter"/>
</dbReference>
<dbReference type="Gene3D" id="2.160.20.70">
    <property type="match status" value="1"/>
</dbReference>
<sequence>MKSICCINCFGNHPSIDDDEYTKNDNQQQTFSWDLKQSNPENYIVRNLQNEFVHKKGGDIDGQQFVIENCHNCTIVENDFSGSVTIDDSQDCVIIIGPCKGSVFIRDCQRCQIFLACQQFRTRDCNDLSIFILCPTQPIIEQSTRIRFSPLSINYDGLENQLNLSGLSPFKNKWNKVHDFTPAERGTNFGIKEEYDYSGFGDKLIQINKNTGISFEISDSYFPTVTMNGNESKISLILTQNKNDNLFDFYQKAFKTLKAIESPQPKLSNIIDMNISKGELKVLPSKYVKFKDMVGQLLLFELLNISIKDIEEKIGKPEKSNNFYIFNGSEYIPFIKHLYQLADIKSNI</sequence>
<dbReference type="WBParaSite" id="PTRK_0000639400.1">
    <property type="protein sequence ID" value="PTRK_0000639400.1"/>
    <property type="gene ID" value="PTRK_0000639400"/>
</dbReference>
<dbReference type="PROSITE" id="PS51329">
    <property type="entry name" value="C_CAP_COFACTOR_C"/>
    <property type="match status" value="1"/>
</dbReference>
<name>A0A0N4ZF63_PARTI</name>
<dbReference type="GO" id="GO:0005096">
    <property type="term" value="F:GTPase activator activity"/>
    <property type="evidence" value="ECO:0007669"/>
    <property type="project" value="InterPro"/>
</dbReference>
<dbReference type="InterPro" id="IPR006599">
    <property type="entry name" value="CARP_motif"/>
</dbReference>
<evidence type="ECO:0000313" key="5">
    <source>
        <dbReference type="WBParaSite" id="PTRK_0000639400.1"/>
    </source>
</evidence>
<dbReference type="SMART" id="SM00673">
    <property type="entry name" value="CARP"/>
    <property type="match status" value="2"/>
</dbReference>
<dbReference type="Pfam" id="PF07986">
    <property type="entry name" value="TBCC"/>
    <property type="match status" value="1"/>
</dbReference>
<protein>
    <submittedName>
        <fullName evidence="5">C-CAP/cofactor C-like domain-containing protein</fullName>
    </submittedName>
</protein>
<proteinExistence type="inferred from homology"/>
<reference evidence="5" key="1">
    <citation type="submission" date="2017-02" db="UniProtKB">
        <authorList>
            <consortium name="WormBaseParasite"/>
        </authorList>
    </citation>
    <scope>IDENTIFICATION</scope>
</reference>
<dbReference type="GO" id="GO:0000166">
    <property type="term" value="F:nucleotide binding"/>
    <property type="evidence" value="ECO:0007669"/>
    <property type="project" value="UniProtKB-KW"/>
</dbReference>
<evidence type="ECO:0000259" key="3">
    <source>
        <dbReference type="PROSITE" id="PS51329"/>
    </source>
</evidence>
<dbReference type="InterPro" id="IPR017901">
    <property type="entry name" value="C-CAP_CF_C-like"/>
</dbReference>
<evidence type="ECO:0000256" key="1">
    <source>
        <dbReference type="ARBA" id="ARBA00008848"/>
    </source>
</evidence>
<keyword evidence="2" id="KW-0547">Nucleotide-binding</keyword>
<evidence type="ECO:0000313" key="4">
    <source>
        <dbReference type="Proteomes" id="UP000038045"/>
    </source>
</evidence>
<dbReference type="GO" id="GO:0005929">
    <property type="term" value="C:cilium"/>
    <property type="evidence" value="ECO:0007669"/>
    <property type="project" value="TreeGrafter"/>
</dbReference>
<organism evidence="4 5">
    <name type="scientific">Parastrongyloides trichosuri</name>
    <name type="common">Possum-specific nematode worm</name>
    <dbReference type="NCBI Taxonomy" id="131310"/>
    <lineage>
        <taxon>Eukaryota</taxon>
        <taxon>Metazoa</taxon>
        <taxon>Ecdysozoa</taxon>
        <taxon>Nematoda</taxon>
        <taxon>Chromadorea</taxon>
        <taxon>Rhabditida</taxon>
        <taxon>Tylenchina</taxon>
        <taxon>Panagrolaimomorpha</taxon>
        <taxon>Strongyloidoidea</taxon>
        <taxon>Strongyloididae</taxon>
        <taxon>Parastrongyloides</taxon>
    </lineage>
</organism>
<dbReference type="Proteomes" id="UP000038045">
    <property type="component" value="Unplaced"/>
</dbReference>
<comment type="similarity">
    <text evidence="1">Belongs to the TBCC family.</text>
</comment>
<dbReference type="InterPro" id="IPR012945">
    <property type="entry name" value="Tubulin-bd_cofactor_C_dom"/>
</dbReference>
<evidence type="ECO:0000256" key="2">
    <source>
        <dbReference type="ARBA" id="ARBA00022741"/>
    </source>
</evidence>
<feature type="domain" description="C-CAP/cofactor C-like" evidence="3">
    <location>
        <begin position="27"/>
        <end position="182"/>
    </location>
</feature>